<evidence type="ECO:0000256" key="6">
    <source>
        <dbReference type="ARBA" id="ARBA00023002"/>
    </source>
</evidence>
<evidence type="ECO:0000256" key="2">
    <source>
        <dbReference type="ARBA" id="ARBA00004749"/>
    </source>
</evidence>
<dbReference type="InterPro" id="IPR002938">
    <property type="entry name" value="FAD-bd"/>
</dbReference>
<evidence type="ECO:0000256" key="5">
    <source>
        <dbReference type="ARBA" id="ARBA00022827"/>
    </source>
</evidence>
<dbReference type="FunFam" id="3.50.50.60:FF:000021">
    <property type="entry name" value="Ubiquinone biosynthesis monooxygenase COQ6"/>
    <property type="match status" value="1"/>
</dbReference>
<feature type="domain" description="FAD-binding" evidence="9">
    <location>
        <begin position="3"/>
        <end position="325"/>
    </location>
</feature>
<dbReference type="PANTHER" id="PTHR43876">
    <property type="entry name" value="UBIQUINONE BIOSYNTHESIS MONOOXYGENASE COQ6, MITOCHONDRIAL"/>
    <property type="match status" value="1"/>
</dbReference>
<dbReference type="GO" id="GO:0071949">
    <property type="term" value="F:FAD binding"/>
    <property type="evidence" value="ECO:0007669"/>
    <property type="project" value="InterPro"/>
</dbReference>
<dbReference type="RefSeq" id="WP_127162094.1">
    <property type="nucleotide sequence ID" value="NZ_CP029822.1"/>
</dbReference>
<comment type="cofactor">
    <cofactor evidence="1">
        <name>FAD</name>
        <dbReference type="ChEBI" id="CHEBI:57692"/>
    </cofactor>
</comment>
<dbReference type="EMBL" id="CP029822">
    <property type="protein sequence ID" value="AZS49923.1"/>
    <property type="molecule type" value="Genomic_DNA"/>
</dbReference>
<dbReference type="AlphaFoldDB" id="A0A3Q9JHS6"/>
<sequence length="407" mass="45014">MQADIVIVGAGMVGSTLALALKDSGLSIVVLDHHEKSYKTFEPETPFEPRVSAISLASQRVLQHVNAWRGVLARRVSPYTDMHVWDGSGTGSIDFSAASVHQSILGYIVENRAIQDALLEQLEQASESIQLLPNTSLERLERLADGWCIGLTDNTEIKAQLVVGADGACSQVRALSGIETREWDYFHHAIVTSVQCELPHKKTAWQRFTDEGPLAFLPLSLNGDEHWCSIVWSLPPAKAEQVMALDDVAFCKKLSESFEYKLGKVVHTDARICIPLRQRHVKRYVQQGLAVVGDAAHVIHPLAGQGVNLGFMDAAMLAETILNALLTSDNFSSAKTLTRFERNRMPHNLGMMAAMETFERLFQADLLPVRWLRNTGLKVVDQLPEVKAIFIRRALGIEGSLPKMAMV</sequence>
<comment type="similarity">
    <text evidence="3">Belongs to the UbiH/COQ6 family.</text>
</comment>
<keyword evidence="5" id="KW-0274">FAD</keyword>
<dbReference type="Pfam" id="PF01494">
    <property type="entry name" value="FAD_binding_3"/>
    <property type="match status" value="1"/>
</dbReference>
<dbReference type="PROSITE" id="PS01304">
    <property type="entry name" value="UBIH"/>
    <property type="match status" value="1"/>
</dbReference>
<reference evidence="11" key="1">
    <citation type="submission" date="2018-06" db="EMBL/GenBank/DDBJ databases">
        <title>Complete genome of Pseudomonas insecticola strain QZS01.</title>
        <authorList>
            <person name="Wang J."/>
            <person name="Su Q."/>
        </authorList>
    </citation>
    <scope>NUCLEOTIDE SEQUENCE [LARGE SCALE GENOMIC DNA]</scope>
    <source>
        <strain evidence="11">QZS01</strain>
    </source>
</reference>
<dbReference type="KEGG" id="emo:DM558_03645"/>
<evidence type="ECO:0000313" key="10">
    <source>
        <dbReference type="EMBL" id="AZS49923.1"/>
    </source>
</evidence>
<dbReference type="InterPro" id="IPR010971">
    <property type="entry name" value="UbiH/COQ6"/>
</dbReference>
<evidence type="ECO:0000259" key="9">
    <source>
        <dbReference type="Pfam" id="PF01494"/>
    </source>
</evidence>
<dbReference type="GO" id="GO:0019168">
    <property type="term" value="F:2-polyprenylphenol 6-hydroxylase activity"/>
    <property type="evidence" value="ECO:0007669"/>
    <property type="project" value="TreeGrafter"/>
</dbReference>
<dbReference type="PANTHER" id="PTHR43876:SF7">
    <property type="entry name" value="UBIQUINONE BIOSYNTHESIS MONOOXYGENASE COQ6, MITOCHONDRIAL"/>
    <property type="match status" value="1"/>
</dbReference>
<dbReference type="NCBIfam" id="TIGR01988">
    <property type="entry name" value="Ubi-OHases"/>
    <property type="match status" value="1"/>
</dbReference>
<dbReference type="InterPro" id="IPR018168">
    <property type="entry name" value="Ubi_Hdrlase_CS"/>
</dbReference>
<dbReference type="PRINTS" id="PR00420">
    <property type="entry name" value="RNGMNOXGNASE"/>
</dbReference>
<comment type="pathway">
    <text evidence="2">Cofactor biosynthesis; ubiquinone biosynthesis.</text>
</comment>
<evidence type="ECO:0000256" key="1">
    <source>
        <dbReference type="ARBA" id="ARBA00001974"/>
    </source>
</evidence>
<protein>
    <submittedName>
        <fullName evidence="10">2-octaprenyl-3-methyl-6-methoxy-1,4-benzoquinol hydroxylase</fullName>
    </submittedName>
</protein>
<gene>
    <name evidence="10" type="ORF">DM558_03645</name>
</gene>
<evidence type="ECO:0000256" key="8">
    <source>
        <dbReference type="ARBA" id="ARBA00065734"/>
    </source>
</evidence>
<keyword evidence="7" id="KW-0503">Monooxygenase</keyword>
<dbReference type="InterPro" id="IPR036188">
    <property type="entry name" value="FAD/NAD-bd_sf"/>
</dbReference>
<accession>A0A3Q9JHS6</accession>
<dbReference type="Proteomes" id="UP000273143">
    <property type="component" value="Chromosome"/>
</dbReference>
<dbReference type="SUPFAM" id="SSF51905">
    <property type="entry name" value="FAD/NAD(P)-binding domain"/>
    <property type="match status" value="1"/>
</dbReference>
<dbReference type="UniPathway" id="UPA00232"/>
<dbReference type="Gene3D" id="3.50.50.60">
    <property type="entry name" value="FAD/NAD(P)-binding domain"/>
    <property type="match status" value="2"/>
</dbReference>
<proteinExistence type="inferred from homology"/>
<keyword evidence="4" id="KW-0285">Flavoprotein</keyword>
<dbReference type="GO" id="GO:0110142">
    <property type="term" value="C:ubiquinone biosynthesis complex"/>
    <property type="evidence" value="ECO:0007669"/>
    <property type="project" value="UniProtKB-ARBA"/>
</dbReference>
<evidence type="ECO:0000313" key="11">
    <source>
        <dbReference type="Proteomes" id="UP000273143"/>
    </source>
</evidence>
<keyword evidence="6" id="KW-0560">Oxidoreductase</keyword>
<evidence type="ECO:0000256" key="7">
    <source>
        <dbReference type="ARBA" id="ARBA00023033"/>
    </source>
</evidence>
<evidence type="ECO:0000256" key="4">
    <source>
        <dbReference type="ARBA" id="ARBA00022630"/>
    </source>
</evidence>
<evidence type="ECO:0000256" key="3">
    <source>
        <dbReference type="ARBA" id="ARBA00005349"/>
    </source>
</evidence>
<dbReference type="NCBIfam" id="NF004318">
    <property type="entry name" value="PRK05714.1"/>
    <property type="match status" value="1"/>
</dbReference>
<name>A0A3Q9JHS6_9GAMM</name>
<keyword evidence="11" id="KW-1185">Reference proteome</keyword>
<organism evidence="10 11">
    <name type="scientific">Entomomonas moraniae</name>
    <dbReference type="NCBI Taxonomy" id="2213226"/>
    <lineage>
        <taxon>Bacteria</taxon>
        <taxon>Pseudomonadati</taxon>
        <taxon>Pseudomonadota</taxon>
        <taxon>Gammaproteobacteria</taxon>
        <taxon>Pseudomonadales</taxon>
        <taxon>Pseudomonadaceae</taxon>
        <taxon>Entomomonas</taxon>
    </lineage>
</organism>
<dbReference type="InterPro" id="IPR051205">
    <property type="entry name" value="UbiH/COQ6_monooxygenase"/>
</dbReference>
<comment type="subunit">
    <text evidence="8">Component of the Ubi complex metabolon, which regroups five ubiquinone biosynthesis proteins (UbiE, UbiF, UbiG, UbiH and UbiI) and two accessory factors (UbiK and the lipid-binding protein UbiJ).</text>
</comment>
<dbReference type="GO" id="GO:0006744">
    <property type="term" value="P:ubiquinone biosynthetic process"/>
    <property type="evidence" value="ECO:0007669"/>
    <property type="project" value="UniProtKB-UniPathway"/>
</dbReference>